<dbReference type="PANTHER" id="PTHR43790:SF4">
    <property type="entry name" value="GUANOSINE IMPORT ATP-BINDING PROTEIN NUPO"/>
    <property type="match status" value="1"/>
</dbReference>
<dbReference type="Proteomes" id="UP000186102">
    <property type="component" value="Unassembled WGS sequence"/>
</dbReference>
<dbReference type="InterPro" id="IPR003593">
    <property type="entry name" value="AAA+_ATPase"/>
</dbReference>
<dbReference type="AlphaFoldDB" id="A0A1Q8R2B2"/>
<sequence length="504" mass="56027">MRTCLEVRDITKSFPGILANDHVNLNVREGEIHAILGENGAGKSTLMKVIYGLYKPDSGSIRLYDQELNFTSPRQAIKAGIGMVHQHFMLIPALTVAENIVLGGEPGRIHYQRKENVEIVCQLAKQYHMDIDPNAKVGDLTVGLQQRVEILKVFYRKAKLLILDEPTAMLTPQEVEELIQVMERLRSQGIPIVFISHKLDEVKRISDRVTVMRAGKTVNTVETKSTTPQELANLMVGREVVLHVSKPPQTPGEAVLEVEDLVVSSGRNEKVKGVSFQVQRGEIFGLAGIDGNGQFELIEAITGLMPCKRGKIRFLGNDITSSTVRHRTKVGIGYIPQDRQLDGLVMDFELKENFVLRDFFKAPFARVGQMKKKPIEDFATRLSEAFDVRPRQIHALARNLSGGNQQKVILAREVSRDPELLIAAQPTRGLDVGAIQFIHNKLLELRAEGKAVLLVSLELEEIMSLSDRIGVIHAGRLMAILPGGQVTREQLGLLMTGVELEKEG</sequence>
<dbReference type="SMART" id="SM00382">
    <property type="entry name" value="AAA"/>
    <property type="match status" value="1"/>
</dbReference>
<dbReference type="CDD" id="cd03215">
    <property type="entry name" value="ABC_Carb_Monos_II"/>
    <property type="match status" value="1"/>
</dbReference>
<evidence type="ECO:0000256" key="4">
    <source>
        <dbReference type="ARBA" id="ARBA00022737"/>
    </source>
</evidence>
<evidence type="ECO:0000313" key="11">
    <source>
        <dbReference type="Proteomes" id="UP000186102"/>
    </source>
</evidence>
<dbReference type="Gene3D" id="3.40.50.300">
    <property type="entry name" value="P-loop containing nucleotide triphosphate hydrolases"/>
    <property type="match status" value="2"/>
</dbReference>
<dbReference type="GO" id="GO:0016887">
    <property type="term" value="F:ATP hydrolysis activity"/>
    <property type="evidence" value="ECO:0007669"/>
    <property type="project" value="InterPro"/>
</dbReference>
<dbReference type="PANTHER" id="PTHR43790">
    <property type="entry name" value="CARBOHYDRATE TRANSPORT ATP-BINDING PROTEIN MG119-RELATED"/>
    <property type="match status" value="1"/>
</dbReference>
<dbReference type="STRING" id="1888891.DSOL_0452"/>
<dbReference type="PROSITE" id="PS00211">
    <property type="entry name" value="ABC_TRANSPORTER_1"/>
    <property type="match status" value="1"/>
</dbReference>
<keyword evidence="11" id="KW-1185">Reference proteome</keyword>
<evidence type="ECO:0000256" key="7">
    <source>
        <dbReference type="ARBA" id="ARBA00022967"/>
    </source>
</evidence>
<evidence type="ECO:0000256" key="5">
    <source>
        <dbReference type="ARBA" id="ARBA00022741"/>
    </source>
</evidence>
<keyword evidence="4" id="KW-0677">Repeat</keyword>
<dbReference type="GO" id="GO:0005886">
    <property type="term" value="C:plasma membrane"/>
    <property type="evidence" value="ECO:0007669"/>
    <property type="project" value="UniProtKB-SubCell"/>
</dbReference>
<dbReference type="RefSeq" id="WP_075363257.1">
    <property type="nucleotide sequence ID" value="NZ_MLBF01000002.1"/>
</dbReference>
<dbReference type="EMBL" id="MLBF01000002">
    <property type="protein sequence ID" value="OLN33742.1"/>
    <property type="molecule type" value="Genomic_DNA"/>
</dbReference>
<evidence type="ECO:0000256" key="6">
    <source>
        <dbReference type="ARBA" id="ARBA00022840"/>
    </source>
</evidence>
<reference evidence="10 11" key="1">
    <citation type="submission" date="2016-09" db="EMBL/GenBank/DDBJ databases">
        <title>Complete genome of Desulfosporosinus sp. OL.</title>
        <authorList>
            <person name="Mardanov A."/>
            <person name="Beletsky A."/>
            <person name="Panova A."/>
            <person name="Karnachuk O."/>
            <person name="Ravin N."/>
        </authorList>
    </citation>
    <scope>NUCLEOTIDE SEQUENCE [LARGE SCALE GENOMIC DNA]</scope>
    <source>
        <strain evidence="10 11">OL</strain>
    </source>
</reference>
<evidence type="ECO:0000256" key="1">
    <source>
        <dbReference type="ARBA" id="ARBA00004202"/>
    </source>
</evidence>
<dbReference type="GO" id="GO:0005524">
    <property type="term" value="F:ATP binding"/>
    <property type="evidence" value="ECO:0007669"/>
    <property type="project" value="UniProtKB-KW"/>
</dbReference>
<feature type="domain" description="ABC transporter" evidence="9">
    <location>
        <begin position="256"/>
        <end position="499"/>
    </location>
</feature>
<dbReference type="Pfam" id="PF00005">
    <property type="entry name" value="ABC_tran"/>
    <property type="match status" value="2"/>
</dbReference>
<organism evidence="10 11">
    <name type="scientific">Desulfosporosinus metallidurans</name>
    <dbReference type="NCBI Taxonomy" id="1888891"/>
    <lineage>
        <taxon>Bacteria</taxon>
        <taxon>Bacillati</taxon>
        <taxon>Bacillota</taxon>
        <taxon>Clostridia</taxon>
        <taxon>Eubacteriales</taxon>
        <taxon>Desulfitobacteriaceae</taxon>
        <taxon>Desulfosporosinus</taxon>
    </lineage>
</organism>
<dbReference type="FunFam" id="3.40.50.300:FF:000127">
    <property type="entry name" value="Ribose import ATP-binding protein RbsA"/>
    <property type="match status" value="1"/>
</dbReference>
<dbReference type="SUPFAM" id="SSF52540">
    <property type="entry name" value="P-loop containing nucleoside triphosphate hydrolases"/>
    <property type="match status" value="2"/>
</dbReference>
<dbReference type="InterPro" id="IPR027417">
    <property type="entry name" value="P-loop_NTPase"/>
</dbReference>
<evidence type="ECO:0000313" key="10">
    <source>
        <dbReference type="EMBL" id="OLN33742.1"/>
    </source>
</evidence>
<keyword evidence="3" id="KW-1003">Cell membrane</keyword>
<dbReference type="CDD" id="cd03216">
    <property type="entry name" value="ABC_Carb_Monos_I"/>
    <property type="match status" value="1"/>
</dbReference>
<dbReference type="OrthoDB" id="9771863at2"/>
<gene>
    <name evidence="10" type="ORF">DSOL_0452</name>
</gene>
<evidence type="ECO:0000256" key="3">
    <source>
        <dbReference type="ARBA" id="ARBA00022475"/>
    </source>
</evidence>
<dbReference type="InterPro" id="IPR050107">
    <property type="entry name" value="ABC_carbohydrate_import_ATPase"/>
</dbReference>
<name>A0A1Q8R2B2_9FIRM</name>
<comment type="subcellular location">
    <subcellularLocation>
        <location evidence="1">Cell membrane</location>
        <topology evidence="1">Peripheral membrane protein</topology>
    </subcellularLocation>
</comment>
<evidence type="ECO:0000256" key="2">
    <source>
        <dbReference type="ARBA" id="ARBA00022448"/>
    </source>
</evidence>
<keyword evidence="6 10" id="KW-0067">ATP-binding</keyword>
<proteinExistence type="predicted"/>
<dbReference type="InterPro" id="IPR003439">
    <property type="entry name" value="ABC_transporter-like_ATP-bd"/>
</dbReference>
<keyword evidence="8" id="KW-0472">Membrane</keyword>
<evidence type="ECO:0000259" key="9">
    <source>
        <dbReference type="PROSITE" id="PS50893"/>
    </source>
</evidence>
<dbReference type="PROSITE" id="PS50893">
    <property type="entry name" value="ABC_TRANSPORTER_2"/>
    <property type="match status" value="2"/>
</dbReference>
<evidence type="ECO:0000256" key="8">
    <source>
        <dbReference type="ARBA" id="ARBA00023136"/>
    </source>
</evidence>
<keyword evidence="2" id="KW-0813">Transport</keyword>
<protein>
    <submittedName>
        <fullName evidence="10">Putative deoxyribose-specific ABC transporter, ATP-binding protein</fullName>
    </submittedName>
</protein>
<comment type="caution">
    <text evidence="10">The sequence shown here is derived from an EMBL/GenBank/DDBJ whole genome shotgun (WGS) entry which is preliminary data.</text>
</comment>
<dbReference type="InterPro" id="IPR017871">
    <property type="entry name" value="ABC_transporter-like_CS"/>
</dbReference>
<accession>A0A1Q8R2B2</accession>
<keyword evidence="7" id="KW-1278">Translocase</keyword>
<keyword evidence="5" id="KW-0547">Nucleotide-binding</keyword>
<feature type="domain" description="ABC transporter" evidence="9">
    <location>
        <begin position="5"/>
        <end position="239"/>
    </location>
</feature>